<dbReference type="VEuPathDB" id="FungiDB:BO83DRAFT_382286"/>
<proteinExistence type="predicted"/>
<accession>A0A317UQM0</accession>
<dbReference type="RefSeq" id="XP_025383591.1">
    <property type="nucleotide sequence ID" value="XM_025532196.1"/>
</dbReference>
<evidence type="ECO:0000313" key="1">
    <source>
        <dbReference type="EMBL" id="PWY64001.1"/>
    </source>
</evidence>
<dbReference type="GeneID" id="37054158"/>
<organism evidence="1 2">
    <name type="scientific">Aspergillus eucalypticola (strain CBS 122712 / IBT 29274)</name>
    <dbReference type="NCBI Taxonomy" id="1448314"/>
    <lineage>
        <taxon>Eukaryota</taxon>
        <taxon>Fungi</taxon>
        <taxon>Dikarya</taxon>
        <taxon>Ascomycota</taxon>
        <taxon>Pezizomycotina</taxon>
        <taxon>Eurotiomycetes</taxon>
        <taxon>Eurotiomycetidae</taxon>
        <taxon>Eurotiales</taxon>
        <taxon>Aspergillaceae</taxon>
        <taxon>Aspergillus</taxon>
        <taxon>Aspergillus subgen. Circumdati</taxon>
    </lineage>
</organism>
<keyword evidence="2" id="KW-1185">Reference proteome</keyword>
<dbReference type="Proteomes" id="UP000246171">
    <property type="component" value="Unassembled WGS sequence"/>
</dbReference>
<dbReference type="AlphaFoldDB" id="A0A317UQM0"/>
<feature type="non-terminal residue" evidence="1">
    <location>
        <position position="1"/>
    </location>
</feature>
<protein>
    <submittedName>
        <fullName evidence="1">Uncharacterized protein</fullName>
    </submittedName>
</protein>
<reference evidence="1" key="1">
    <citation type="submission" date="2016-12" db="EMBL/GenBank/DDBJ databases">
        <title>The genomes of Aspergillus section Nigri reveals drivers in fungal speciation.</title>
        <authorList>
            <consortium name="DOE Joint Genome Institute"/>
            <person name="Vesth T.C."/>
            <person name="Nybo J."/>
            <person name="Theobald S."/>
            <person name="Brandl J."/>
            <person name="Frisvad J.C."/>
            <person name="Nielsen K.F."/>
            <person name="Lyhne E.K."/>
            <person name="Kogle M.E."/>
            <person name="Kuo A."/>
            <person name="Riley R."/>
            <person name="Clum A."/>
            <person name="Nolan M."/>
            <person name="Lipzen A."/>
            <person name="Salamov A."/>
            <person name="Henrissat B."/>
            <person name="Wiebenga A."/>
            <person name="De vries R.P."/>
            <person name="Grigoriev I.V."/>
            <person name="Mortensen U.H."/>
            <person name="Andersen M.R."/>
            <person name="Baker S.E."/>
        </authorList>
    </citation>
    <scope>NUCLEOTIDE SEQUENCE</scope>
    <source>
        <strain evidence="1">CBS 122712</strain>
    </source>
</reference>
<gene>
    <name evidence="1" type="ORF">BO83DRAFT_382286</name>
</gene>
<dbReference type="EMBL" id="MSFU01000033">
    <property type="protein sequence ID" value="PWY64001.1"/>
    <property type="molecule type" value="Genomic_DNA"/>
</dbReference>
<comment type="caution">
    <text evidence="1">The sequence shown here is derived from an EMBL/GenBank/DDBJ whole genome shotgun (WGS) entry which is preliminary data.</text>
</comment>
<sequence length="126" mass="14580">MYALWCNQQYPPSYMLYLTYLRLRPYQAQTSLSILVQSGSSILVVLCRDAMSIYFGESNTTSIVVSPRTSGFGHLLQRNRKLRLADKVRTVPWDRMSDLRGEQAKKSLDRWVCKIEADSALTQCHW</sequence>
<name>A0A317UQM0_ASPEC</name>
<evidence type="ECO:0000313" key="2">
    <source>
        <dbReference type="Proteomes" id="UP000246171"/>
    </source>
</evidence>